<evidence type="ECO:0000256" key="1">
    <source>
        <dbReference type="ARBA" id="ARBA00012493"/>
    </source>
</evidence>
<dbReference type="GeneID" id="130464799"/>
<dbReference type="CDD" id="cd09274">
    <property type="entry name" value="RNase_HI_RT_Ty3"/>
    <property type="match status" value="1"/>
</dbReference>
<name>A0ABM3R312_SPIOL</name>
<dbReference type="SUPFAM" id="SSF56672">
    <property type="entry name" value="DNA/RNA polymerases"/>
    <property type="match status" value="1"/>
</dbReference>
<keyword evidence="7" id="KW-0695">RNA-directed DNA polymerase</keyword>
<protein>
    <recommendedName>
        <fullName evidence="1">RNA-directed DNA polymerase</fullName>
        <ecNumber evidence="1">2.7.7.49</ecNumber>
    </recommendedName>
</protein>
<accession>A0ABM3R312</accession>
<dbReference type="RefSeq" id="XP_056690006.1">
    <property type="nucleotide sequence ID" value="XM_056834028.1"/>
</dbReference>
<dbReference type="EC" id="2.7.7.49" evidence="1"/>
<evidence type="ECO:0000256" key="8">
    <source>
        <dbReference type="SAM" id="MobiDB-lite"/>
    </source>
</evidence>
<evidence type="ECO:0000313" key="10">
    <source>
        <dbReference type="Proteomes" id="UP000813463"/>
    </source>
</evidence>
<reference evidence="11" key="1">
    <citation type="submission" date="2025-08" db="UniProtKB">
        <authorList>
            <consortium name="RefSeq"/>
        </authorList>
    </citation>
    <scope>IDENTIFICATION</scope>
    <source>
        <tissue evidence="11">Leaf</tissue>
    </source>
</reference>
<feature type="compositionally biased region" description="Acidic residues" evidence="8">
    <location>
        <begin position="35"/>
        <end position="51"/>
    </location>
</feature>
<dbReference type="InterPro" id="IPR041373">
    <property type="entry name" value="RT_RNaseH"/>
</dbReference>
<keyword evidence="5" id="KW-0255">Endonuclease</keyword>
<keyword evidence="2" id="KW-0808">Transferase</keyword>
<evidence type="ECO:0000313" key="11">
    <source>
        <dbReference type="RefSeq" id="XP_056690006.1"/>
    </source>
</evidence>
<feature type="compositionally biased region" description="Basic and acidic residues" evidence="8">
    <location>
        <begin position="10"/>
        <end position="28"/>
    </location>
</feature>
<gene>
    <name evidence="11" type="primary">LOC130464799</name>
</gene>
<dbReference type="InterPro" id="IPR043502">
    <property type="entry name" value="DNA/RNA_pol_sf"/>
</dbReference>
<dbReference type="PANTHER" id="PTHR34072">
    <property type="entry name" value="ENZYMATIC POLYPROTEIN-RELATED"/>
    <property type="match status" value="1"/>
</dbReference>
<keyword evidence="6" id="KW-0378">Hydrolase</keyword>
<dbReference type="PANTHER" id="PTHR34072:SF44">
    <property type="entry name" value="RNA-DIRECTED DNA POLYMERASE"/>
    <property type="match status" value="1"/>
</dbReference>
<evidence type="ECO:0000256" key="7">
    <source>
        <dbReference type="ARBA" id="ARBA00022918"/>
    </source>
</evidence>
<sequence>MNAIMTRSGKILDDGAKASKVSESKGKDQNGIVESNDDDAVEEEPYIDDVNDAPKPKEATLLPLPTPKLPYPQSAIILNQIPPKPKVPGSFSIPCAIKALEIGNALCDLGASVEDVPLRVGKFTILVDFVVLDIDEDAHVSIILGIPFLATAGAIIDVKQGVITLKDVLDDLKQHDGKEAPKVELKALPSSLRYVFLGPNSSYPVIVNASLDDEQVLKLVRVLRRHQSALGYTIDDLKGISPALCMPHIELEDNAIPHRERQRKLNPPMGEVVKKKTVKLLAAGIIYPISNSRWVSPVHVVSKKYGMTEDAIRALQCPGDVPKMHDEYFGPMLEEEMEVFMDDFSVGGATYEECLVNLEKCLERCEKVQFMLNWEKCHLMVQEGIVLGHKVSHLGIEVDRAKIEVIEKLPPPVNVKGIRSFLGHAGFYRRLINDFSLIARPLTNLLQKECDFQFDAACLKAFNTLKHAQISTPIVQAPDWSLPFELMCDASDYSVGCVLGQRKDKNLHVIYYMSKTLNQAQSNYTTTEKEFLAIVHAFEKFRTYLVGSKTIVYTVHAAIRYLMENKEAKPRLIRWVLLLQEFDIEIRDKKRSRECGSRSSL</sequence>
<keyword evidence="10" id="KW-1185">Reference proteome</keyword>
<dbReference type="Gene3D" id="2.40.70.10">
    <property type="entry name" value="Acid Proteases"/>
    <property type="match status" value="1"/>
</dbReference>
<evidence type="ECO:0000256" key="5">
    <source>
        <dbReference type="ARBA" id="ARBA00022759"/>
    </source>
</evidence>
<proteinExistence type="predicted"/>
<dbReference type="InterPro" id="IPR043128">
    <property type="entry name" value="Rev_trsase/Diguanyl_cyclase"/>
</dbReference>
<dbReference type="Gene3D" id="3.30.70.270">
    <property type="match status" value="2"/>
</dbReference>
<evidence type="ECO:0000259" key="9">
    <source>
        <dbReference type="Pfam" id="PF17917"/>
    </source>
</evidence>
<feature type="domain" description="Reverse transcriptase RNase H-like" evidence="9">
    <location>
        <begin position="479"/>
        <end position="582"/>
    </location>
</feature>
<feature type="region of interest" description="Disordered" evidence="8">
    <location>
        <begin position="1"/>
        <end position="52"/>
    </location>
</feature>
<keyword evidence="4" id="KW-0540">Nuclease</keyword>
<organism evidence="10 11">
    <name type="scientific">Spinacia oleracea</name>
    <name type="common">Spinach</name>
    <dbReference type="NCBI Taxonomy" id="3562"/>
    <lineage>
        <taxon>Eukaryota</taxon>
        <taxon>Viridiplantae</taxon>
        <taxon>Streptophyta</taxon>
        <taxon>Embryophyta</taxon>
        <taxon>Tracheophyta</taxon>
        <taxon>Spermatophyta</taxon>
        <taxon>Magnoliopsida</taxon>
        <taxon>eudicotyledons</taxon>
        <taxon>Gunneridae</taxon>
        <taxon>Pentapetalae</taxon>
        <taxon>Caryophyllales</taxon>
        <taxon>Chenopodiaceae</taxon>
        <taxon>Chenopodioideae</taxon>
        <taxon>Anserineae</taxon>
        <taxon>Spinacia</taxon>
    </lineage>
</organism>
<dbReference type="InterPro" id="IPR021109">
    <property type="entry name" value="Peptidase_aspartic_dom_sf"/>
</dbReference>
<dbReference type="Gene3D" id="3.10.10.10">
    <property type="entry name" value="HIV Type 1 Reverse Transcriptase, subunit A, domain 1"/>
    <property type="match status" value="1"/>
</dbReference>
<keyword evidence="3" id="KW-0548">Nucleotidyltransferase</keyword>
<evidence type="ECO:0000256" key="6">
    <source>
        <dbReference type="ARBA" id="ARBA00022801"/>
    </source>
</evidence>
<dbReference type="Pfam" id="PF17917">
    <property type="entry name" value="RT_RNaseH"/>
    <property type="match status" value="1"/>
</dbReference>
<dbReference type="Proteomes" id="UP000813463">
    <property type="component" value="Unplaced"/>
</dbReference>
<evidence type="ECO:0000256" key="2">
    <source>
        <dbReference type="ARBA" id="ARBA00022679"/>
    </source>
</evidence>
<evidence type="ECO:0000256" key="4">
    <source>
        <dbReference type="ARBA" id="ARBA00022722"/>
    </source>
</evidence>
<evidence type="ECO:0000256" key="3">
    <source>
        <dbReference type="ARBA" id="ARBA00022695"/>
    </source>
</evidence>